<keyword evidence="7 10" id="KW-0472">Membrane</keyword>
<organism evidence="11 12">
    <name type="scientific">Mesorhabditis spiculigera</name>
    <dbReference type="NCBI Taxonomy" id="96644"/>
    <lineage>
        <taxon>Eukaryota</taxon>
        <taxon>Metazoa</taxon>
        <taxon>Ecdysozoa</taxon>
        <taxon>Nematoda</taxon>
        <taxon>Chromadorea</taxon>
        <taxon>Rhabditida</taxon>
        <taxon>Rhabditina</taxon>
        <taxon>Rhabditomorpha</taxon>
        <taxon>Rhabditoidea</taxon>
        <taxon>Rhabditidae</taxon>
        <taxon>Mesorhabditinae</taxon>
        <taxon>Mesorhabditis</taxon>
    </lineage>
</organism>
<dbReference type="InterPro" id="IPR029008">
    <property type="entry name" value="EMC6-like"/>
</dbReference>
<evidence type="ECO:0000256" key="2">
    <source>
        <dbReference type="ARBA" id="ARBA00009436"/>
    </source>
</evidence>
<gene>
    <name evidence="11" type="ORF">MSPICULIGERA_LOCUS12829</name>
</gene>
<comment type="similarity">
    <text evidence="2">Belongs to the EMC6 family.</text>
</comment>
<evidence type="ECO:0000256" key="5">
    <source>
        <dbReference type="ARBA" id="ARBA00022824"/>
    </source>
</evidence>
<keyword evidence="12" id="KW-1185">Reference proteome</keyword>
<evidence type="ECO:0000256" key="8">
    <source>
        <dbReference type="ARBA" id="ARBA00031072"/>
    </source>
</evidence>
<feature type="transmembrane region" description="Helical" evidence="10">
    <location>
        <begin position="54"/>
        <end position="76"/>
    </location>
</feature>
<comment type="caution">
    <text evidence="11">The sequence shown here is derived from an EMBL/GenBank/DDBJ whole genome shotgun (WGS) entry which is preliminary data.</text>
</comment>
<evidence type="ECO:0000256" key="1">
    <source>
        <dbReference type="ARBA" id="ARBA00004477"/>
    </source>
</evidence>
<feature type="transmembrane region" description="Helical" evidence="10">
    <location>
        <begin position="96"/>
        <end position="118"/>
    </location>
</feature>
<dbReference type="Pfam" id="PF07019">
    <property type="entry name" value="EMC6"/>
    <property type="match status" value="1"/>
</dbReference>
<name>A0AA36CV43_9BILA</name>
<dbReference type="InterPro" id="IPR008504">
    <property type="entry name" value="Emc6"/>
</dbReference>
<reference evidence="11" key="1">
    <citation type="submission" date="2023-06" db="EMBL/GenBank/DDBJ databases">
        <authorList>
            <person name="Delattre M."/>
        </authorList>
    </citation>
    <scope>NUCLEOTIDE SEQUENCE</scope>
    <source>
        <strain evidence="11">AF72</strain>
    </source>
</reference>
<evidence type="ECO:0000313" key="12">
    <source>
        <dbReference type="Proteomes" id="UP001177023"/>
    </source>
</evidence>
<dbReference type="EMBL" id="CATQJA010002630">
    <property type="protein sequence ID" value="CAJ0574496.1"/>
    <property type="molecule type" value="Genomic_DNA"/>
</dbReference>
<sequence length="121" mass="13470">MPPRNRANSKGAAATKDDEGRQPVYSEMAMRNNAGVLEYARTCQAAGAGIASGILGLTAIPGFIFYFVTILIQAAVWEWKSGFSWGKYFMDRSSSVTHSLMSGLFTYILFWVFFYGMVHVY</sequence>
<keyword evidence="4 10" id="KW-0812">Transmembrane</keyword>
<dbReference type="GO" id="GO:0034975">
    <property type="term" value="P:protein folding in endoplasmic reticulum"/>
    <property type="evidence" value="ECO:0007669"/>
    <property type="project" value="TreeGrafter"/>
</dbReference>
<dbReference type="PANTHER" id="PTHR20994:SF0">
    <property type="entry name" value="ER MEMBRANE PROTEIN COMPLEX SUBUNIT 6"/>
    <property type="match status" value="1"/>
</dbReference>
<feature type="region of interest" description="Disordered" evidence="9">
    <location>
        <begin position="1"/>
        <end position="21"/>
    </location>
</feature>
<feature type="non-terminal residue" evidence="11">
    <location>
        <position position="121"/>
    </location>
</feature>
<protein>
    <recommendedName>
        <fullName evidence="3">ER membrane protein complex subunit 6</fullName>
    </recommendedName>
    <alternativeName>
        <fullName evidence="8">Transmembrane protein 93</fullName>
    </alternativeName>
</protein>
<dbReference type="PANTHER" id="PTHR20994">
    <property type="entry name" value="ER MEMBRANE PROTEIN COMPLEX SUBUNIT 6"/>
    <property type="match status" value="1"/>
</dbReference>
<dbReference type="AlphaFoldDB" id="A0AA36CV43"/>
<evidence type="ECO:0000256" key="10">
    <source>
        <dbReference type="SAM" id="Phobius"/>
    </source>
</evidence>
<accession>A0AA36CV43</accession>
<keyword evidence="5" id="KW-0256">Endoplasmic reticulum</keyword>
<keyword evidence="6 10" id="KW-1133">Transmembrane helix</keyword>
<evidence type="ECO:0000313" key="11">
    <source>
        <dbReference type="EMBL" id="CAJ0574496.1"/>
    </source>
</evidence>
<dbReference type="GO" id="GO:0072546">
    <property type="term" value="C:EMC complex"/>
    <property type="evidence" value="ECO:0007669"/>
    <property type="project" value="InterPro"/>
</dbReference>
<comment type="subcellular location">
    <subcellularLocation>
        <location evidence="1">Endoplasmic reticulum membrane</location>
        <topology evidence="1">Multi-pass membrane protein</topology>
    </subcellularLocation>
</comment>
<proteinExistence type="inferred from homology"/>
<evidence type="ECO:0000256" key="3">
    <source>
        <dbReference type="ARBA" id="ARBA00020827"/>
    </source>
</evidence>
<dbReference type="GO" id="GO:0000045">
    <property type="term" value="P:autophagosome assembly"/>
    <property type="evidence" value="ECO:0007669"/>
    <property type="project" value="TreeGrafter"/>
</dbReference>
<evidence type="ECO:0000256" key="7">
    <source>
        <dbReference type="ARBA" id="ARBA00023136"/>
    </source>
</evidence>
<evidence type="ECO:0000256" key="9">
    <source>
        <dbReference type="SAM" id="MobiDB-lite"/>
    </source>
</evidence>
<evidence type="ECO:0000256" key="6">
    <source>
        <dbReference type="ARBA" id="ARBA00022989"/>
    </source>
</evidence>
<dbReference type="Proteomes" id="UP001177023">
    <property type="component" value="Unassembled WGS sequence"/>
</dbReference>
<evidence type="ECO:0000256" key="4">
    <source>
        <dbReference type="ARBA" id="ARBA00022692"/>
    </source>
</evidence>